<keyword evidence="1" id="KW-0472">Membrane</keyword>
<gene>
    <name evidence="2" type="ORF">PMPD1_4344</name>
</gene>
<keyword evidence="1" id="KW-0812">Transmembrane</keyword>
<evidence type="ECO:0008006" key="4">
    <source>
        <dbReference type="Google" id="ProtNLM"/>
    </source>
</evidence>
<protein>
    <recommendedName>
        <fullName evidence="4">Bacteriocin</fullName>
    </recommendedName>
</protein>
<dbReference type="EMBL" id="CP054212">
    <property type="protein sequence ID" value="QKJ89243.1"/>
    <property type="molecule type" value="Genomic_DNA"/>
</dbReference>
<accession>A0A6M8UW03</accession>
<feature type="transmembrane region" description="Helical" evidence="1">
    <location>
        <begin position="54"/>
        <end position="74"/>
    </location>
</feature>
<keyword evidence="3" id="KW-1185">Reference proteome</keyword>
<evidence type="ECO:0000256" key="1">
    <source>
        <dbReference type="SAM" id="Phobius"/>
    </source>
</evidence>
<reference evidence="2 3" key="1">
    <citation type="submission" date="2020-06" db="EMBL/GenBank/DDBJ databases">
        <title>Genome sequence of Paramixta manurensis strain PD-1.</title>
        <authorList>
            <person name="Lee C.W."/>
            <person name="Kim J."/>
        </authorList>
    </citation>
    <scope>NUCLEOTIDE SEQUENCE [LARGE SCALE GENOMIC DNA]</scope>
    <source>
        <strain evidence="2 3">PD-1</strain>
    </source>
</reference>
<sequence>MKVISEKDMKQVAGAGFSISTSDILDFFRPSSPERTEWVDMNTIESPAYGRGEFFGKLFVSAIAVAGVVVAGLFGKVATK</sequence>
<dbReference type="KEGG" id="pmak:PMPD1_4344"/>
<dbReference type="RefSeq" id="WP_173636056.1">
    <property type="nucleotide sequence ID" value="NZ_CP054212.1"/>
</dbReference>
<keyword evidence="1" id="KW-1133">Transmembrane helix</keyword>
<name>A0A6M8UW03_9GAMM</name>
<evidence type="ECO:0000313" key="3">
    <source>
        <dbReference type="Proteomes" id="UP000505325"/>
    </source>
</evidence>
<dbReference type="AlphaFoldDB" id="A0A6M8UW03"/>
<proteinExistence type="predicted"/>
<organism evidence="2 3">
    <name type="scientific">Paramixta manurensis</name>
    <dbReference type="NCBI Taxonomy" id="2740817"/>
    <lineage>
        <taxon>Bacteria</taxon>
        <taxon>Pseudomonadati</taxon>
        <taxon>Pseudomonadota</taxon>
        <taxon>Gammaproteobacteria</taxon>
        <taxon>Enterobacterales</taxon>
        <taxon>Erwiniaceae</taxon>
        <taxon>Paramixta</taxon>
    </lineage>
</organism>
<dbReference type="Proteomes" id="UP000505325">
    <property type="component" value="Chromosome"/>
</dbReference>
<evidence type="ECO:0000313" key="2">
    <source>
        <dbReference type="EMBL" id="QKJ89243.1"/>
    </source>
</evidence>